<name>A0A2R7Y8I9_9CREN</name>
<feature type="transmembrane region" description="Helical" evidence="5">
    <location>
        <begin position="80"/>
        <end position="102"/>
    </location>
</feature>
<dbReference type="Gene3D" id="1.10.3720.10">
    <property type="entry name" value="MetI-like"/>
    <property type="match status" value="2"/>
</dbReference>
<feature type="transmembrane region" description="Helical" evidence="5">
    <location>
        <begin position="275"/>
        <end position="293"/>
    </location>
</feature>
<dbReference type="EMBL" id="NBVN01000002">
    <property type="protein sequence ID" value="PUA33162.1"/>
    <property type="molecule type" value="Genomic_DNA"/>
</dbReference>
<keyword evidence="5" id="KW-0813">Transport</keyword>
<dbReference type="AlphaFoldDB" id="A0A2R7Y8I9"/>
<dbReference type="InterPro" id="IPR000515">
    <property type="entry name" value="MetI-like"/>
</dbReference>
<sequence length="523" mass="57450">MDYGYLLTDLTYSLLRLLTAYTMSIVAALLIGIPMGRSKLLEATLYPLIDVLQSIPVLGFFPAVLLLVTKAVQPPLGAELASVILIFTGQAWNLILGVYSAVKAVPEDFLMMSAIYRFNLAARLFKIYIPTALLSIASNSIVSWAGGLFFLTACEVISLGSEEFRLRGIGADIVNLTAGGDFLGAYVGVALLTGVSLALYMLLWNPLVNAVSALAGGSAVSYPAVNIFRALSPHIFGRMPSPSNYVIYLLSTRNLDVVLSRINLRKLFKASTSRVLAIAAVLTTLTIACLVVFKNVNTLKVDLAGLPWFNATVGLLHSLFRVFTTILASFAFIAFAGFYAFEHGKVAKYILIQLGEVLSSMPAFLWWSIFSLAVENGLISPLLVSFLILFQGTAWYIFFNTPLAPPTEAERRLYEVAQIYRLGVFKRFSRIYLPSMMPRITAGLSAAWGGAWNSVIAAEYAQIGSKTIEFFGIGYLLNVATIGGDINATLFYALYLAIFIVIVNRTFWRWLFTQAFMKYRVVE</sequence>
<gene>
    <name evidence="7" type="ORF">B7O98_01615</name>
</gene>
<comment type="caution">
    <text evidence="7">The sequence shown here is derived from an EMBL/GenBank/DDBJ whole genome shotgun (WGS) entry which is preliminary data.</text>
</comment>
<feature type="transmembrane region" description="Helical" evidence="5">
    <location>
        <begin position="45"/>
        <end position="68"/>
    </location>
</feature>
<organism evidence="7 8">
    <name type="scientific">Zestosphaera tikiterensis</name>
    <dbReference type="NCBI Taxonomy" id="1973259"/>
    <lineage>
        <taxon>Archaea</taxon>
        <taxon>Thermoproteota</taxon>
        <taxon>Thermoprotei</taxon>
        <taxon>Desulfurococcales</taxon>
        <taxon>Desulfurococcaceae</taxon>
        <taxon>Zestosphaera</taxon>
    </lineage>
</organism>
<feature type="transmembrane region" description="Helical" evidence="5">
    <location>
        <begin position="490"/>
        <end position="508"/>
    </location>
</feature>
<evidence type="ECO:0000259" key="6">
    <source>
        <dbReference type="PROSITE" id="PS50928"/>
    </source>
</evidence>
<dbReference type="PANTHER" id="PTHR42744:SF1">
    <property type="entry name" value="BINDING-PROTEIN-DEPENDENT TRANSPORT SYSTEMS INNER MEMBRANE COMPONENT"/>
    <property type="match status" value="1"/>
</dbReference>
<comment type="similarity">
    <text evidence="5">Belongs to the binding-protein-dependent transport system permease family.</text>
</comment>
<comment type="subcellular location">
    <subcellularLocation>
        <location evidence="5">Cell membrane</location>
        <topology evidence="5">Multi-pass membrane protein</topology>
    </subcellularLocation>
    <subcellularLocation>
        <location evidence="1">Membrane</location>
        <topology evidence="1">Multi-pass membrane protein</topology>
    </subcellularLocation>
</comment>
<dbReference type="PANTHER" id="PTHR42744">
    <property type="entry name" value="BINDING-PROTEIN-DEPENDENT TRANSPORT SYSTEMS INNER MEMBRANE COMPONENT"/>
    <property type="match status" value="1"/>
</dbReference>
<protein>
    <recommendedName>
        <fullName evidence="6">ABC transmembrane type-1 domain-containing protein</fullName>
    </recommendedName>
</protein>
<feature type="domain" description="ABC transmembrane type-1" evidence="6">
    <location>
        <begin position="10"/>
        <end position="208"/>
    </location>
</feature>
<feature type="transmembrane region" description="Helical" evidence="5">
    <location>
        <begin position="378"/>
        <end position="398"/>
    </location>
</feature>
<dbReference type="Proteomes" id="UP000244093">
    <property type="component" value="Unassembled WGS sequence"/>
</dbReference>
<feature type="transmembrane region" description="Helical" evidence="5">
    <location>
        <begin position="350"/>
        <end position="372"/>
    </location>
</feature>
<evidence type="ECO:0000313" key="8">
    <source>
        <dbReference type="Proteomes" id="UP000244093"/>
    </source>
</evidence>
<evidence type="ECO:0000256" key="1">
    <source>
        <dbReference type="ARBA" id="ARBA00004141"/>
    </source>
</evidence>
<dbReference type="Pfam" id="PF00528">
    <property type="entry name" value="BPD_transp_1"/>
    <property type="match status" value="2"/>
</dbReference>
<evidence type="ECO:0000256" key="2">
    <source>
        <dbReference type="ARBA" id="ARBA00022692"/>
    </source>
</evidence>
<dbReference type="InterPro" id="IPR035906">
    <property type="entry name" value="MetI-like_sf"/>
</dbReference>
<dbReference type="PROSITE" id="PS50928">
    <property type="entry name" value="ABC_TM1"/>
    <property type="match status" value="2"/>
</dbReference>
<evidence type="ECO:0000256" key="4">
    <source>
        <dbReference type="ARBA" id="ARBA00023136"/>
    </source>
</evidence>
<keyword evidence="3 5" id="KW-1133">Transmembrane helix</keyword>
<dbReference type="GO" id="GO:0055085">
    <property type="term" value="P:transmembrane transport"/>
    <property type="evidence" value="ECO:0007669"/>
    <property type="project" value="InterPro"/>
</dbReference>
<feature type="transmembrane region" description="Helical" evidence="5">
    <location>
        <begin position="313"/>
        <end position="338"/>
    </location>
</feature>
<evidence type="ECO:0000313" key="7">
    <source>
        <dbReference type="EMBL" id="PUA33162.1"/>
    </source>
</evidence>
<accession>A0A2R7Y8I9</accession>
<feature type="domain" description="ABC transmembrane type-1" evidence="6">
    <location>
        <begin position="315"/>
        <end position="507"/>
    </location>
</feature>
<keyword evidence="4 5" id="KW-0472">Membrane</keyword>
<dbReference type="SUPFAM" id="SSF161098">
    <property type="entry name" value="MetI-like"/>
    <property type="match status" value="2"/>
</dbReference>
<dbReference type="GO" id="GO:0005886">
    <property type="term" value="C:plasma membrane"/>
    <property type="evidence" value="ECO:0007669"/>
    <property type="project" value="UniProtKB-SubCell"/>
</dbReference>
<evidence type="ECO:0000256" key="5">
    <source>
        <dbReference type="RuleBase" id="RU363032"/>
    </source>
</evidence>
<proteinExistence type="inferred from homology"/>
<feature type="transmembrane region" description="Helical" evidence="5">
    <location>
        <begin position="12"/>
        <end position="33"/>
    </location>
</feature>
<reference evidence="7 8" key="1">
    <citation type="journal article" date="2018" name="Syst. Appl. Microbiol.">
        <title>A new symbiotic nanoarchaeote (Candidatus Nanoclepta minutus) and its host (Zestosphaera tikiterensis gen. nov., sp. nov.) from a New Zealand hot spring.</title>
        <authorList>
            <person name="St John E."/>
            <person name="Liu Y."/>
            <person name="Podar M."/>
            <person name="Stott M.B."/>
            <person name="Meneghin J."/>
            <person name="Chen Z."/>
            <person name="Lagutin K."/>
            <person name="Mitchell K."/>
            <person name="Reysenbach A.L."/>
        </authorList>
    </citation>
    <scope>NUCLEOTIDE SEQUENCE [LARGE SCALE GENOMIC DNA]</scope>
    <source>
        <strain evidence="7">NZ3</strain>
    </source>
</reference>
<evidence type="ECO:0000256" key="3">
    <source>
        <dbReference type="ARBA" id="ARBA00022989"/>
    </source>
</evidence>
<keyword evidence="2 5" id="KW-0812">Transmembrane</keyword>
<feature type="transmembrane region" description="Helical" evidence="5">
    <location>
        <begin position="182"/>
        <end position="204"/>
    </location>
</feature>
<dbReference type="CDD" id="cd06261">
    <property type="entry name" value="TM_PBP2"/>
    <property type="match status" value="1"/>
</dbReference>